<dbReference type="InterPro" id="IPR051312">
    <property type="entry name" value="Diverse_Substr_Oxidored"/>
</dbReference>
<dbReference type="Gene3D" id="3.30.43.10">
    <property type="entry name" value="Uridine Diphospho-n-acetylenolpyruvylglucosamine Reductase, domain 2"/>
    <property type="match status" value="1"/>
</dbReference>
<dbReference type="GO" id="GO:0071949">
    <property type="term" value="F:FAD binding"/>
    <property type="evidence" value="ECO:0007669"/>
    <property type="project" value="InterPro"/>
</dbReference>
<dbReference type="RefSeq" id="WP_110395660.1">
    <property type="nucleotide sequence ID" value="NZ_JBHUHB010000001.1"/>
</dbReference>
<dbReference type="PROSITE" id="PS51387">
    <property type="entry name" value="FAD_PCMH"/>
    <property type="match status" value="1"/>
</dbReference>
<dbReference type="InterPro" id="IPR016169">
    <property type="entry name" value="FAD-bd_PCMH_sub2"/>
</dbReference>
<dbReference type="InterPro" id="IPR036318">
    <property type="entry name" value="FAD-bd_PCMH-like_sf"/>
</dbReference>
<dbReference type="AlphaFoldDB" id="A0A2V3VXD0"/>
<proteinExistence type="predicted"/>
<comment type="caution">
    <text evidence="5">The sequence shown here is derived from an EMBL/GenBank/DDBJ whole genome shotgun (WGS) entry which is preliminary data.</text>
</comment>
<keyword evidence="3" id="KW-0560">Oxidoreductase</keyword>
<dbReference type="Gene3D" id="3.30.465.10">
    <property type="match status" value="1"/>
</dbReference>
<dbReference type="OrthoDB" id="9774454at2"/>
<evidence type="ECO:0000313" key="5">
    <source>
        <dbReference type="EMBL" id="PXW86240.1"/>
    </source>
</evidence>
<dbReference type="SUPFAM" id="SSF56176">
    <property type="entry name" value="FAD-binding/transporter-associated domain-like"/>
    <property type="match status" value="1"/>
</dbReference>
<dbReference type="InterPro" id="IPR002346">
    <property type="entry name" value="Mopterin_DH_FAD-bd"/>
</dbReference>
<dbReference type="PANTHER" id="PTHR42659">
    <property type="entry name" value="XANTHINE DEHYDROGENASE SUBUNIT C-RELATED"/>
    <property type="match status" value="1"/>
</dbReference>
<feature type="domain" description="FAD-binding PCMH-type" evidence="4">
    <location>
        <begin position="1"/>
        <end position="185"/>
    </location>
</feature>
<evidence type="ECO:0000259" key="4">
    <source>
        <dbReference type="PROSITE" id="PS51387"/>
    </source>
</evidence>
<dbReference type="SUPFAM" id="SSF55447">
    <property type="entry name" value="CO dehydrogenase flavoprotein C-terminal domain-like"/>
    <property type="match status" value="1"/>
</dbReference>
<dbReference type="GO" id="GO:0016491">
    <property type="term" value="F:oxidoreductase activity"/>
    <property type="evidence" value="ECO:0007669"/>
    <property type="project" value="UniProtKB-KW"/>
</dbReference>
<accession>A0A2V3VXD0</accession>
<dbReference type="InterPro" id="IPR016167">
    <property type="entry name" value="FAD-bd_PCMH_sub1"/>
</dbReference>
<evidence type="ECO:0000256" key="3">
    <source>
        <dbReference type="ARBA" id="ARBA00023002"/>
    </source>
</evidence>
<sequence length="280" mass="31862">MIHFDFEYVKPSSAEEALQLFEQFTANGKKVMYYGGGTEFISRARMNEIMTDVVIDLKAIPACNVLEENTEELVIGATKTLTDLVETNFFPLLSSVIRLIATRTERNKITIGGNLMSNLPYKEGILPFLLADSKLAIATKKGIKKEKITTVFEEDKIRLKEEEFIVQILTDKKVVNQAFFNEKKTKQSKVNYPILTLAALQMEENIKVAFSGLYEFPFHSKEIDKQVNDHKTSFDKRVEKVIKLLPASIIDDMHASSKYRQFVLKSSLVKMLENMEAVSS</sequence>
<organism evidence="5 6">
    <name type="scientific">Pseudogracilibacillus auburnensis</name>
    <dbReference type="NCBI Taxonomy" id="1494959"/>
    <lineage>
        <taxon>Bacteria</taxon>
        <taxon>Bacillati</taxon>
        <taxon>Bacillota</taxon>
        <taxon>Bacilli</taxon>
        <taxon>Bacillales</taxon>
        <taxon>Bacillaceae</taxon>
        <taxon>Pseudogracilibacillus</taxon>
    </lineage>
</organism>
<keyword evidence="2" id="KW-0274">FAD</keyword>
<dbReference type="Pfam" id="PF00941">
    <property type="entry name" value="FAD_binding_5"/>
    <property type="match status" value="1"/>
</dbReference>
<protein>
    <submittedName>
        <fullName evidence="5">Xanthine dehydrogenase molybdenum-binding subunit</fullName>
    </submittedName>
</protein>
<gene>
    <name evidence="5" type="ORF">DFR56_10855</name>
</gene>
<dbReference type="Proteomes" id="UP000247978">
    <property type="component" value="Unassembled WGS sequence"/>
</dbReference>
<dbReference type="InterPro" id="IPR036683">
    <property type="entry name" value="CO_DH_flav_C_dom_sf"/>
</dbReference>
<keyword evidence="1" id="KW-0285">Flavoprotein</keyword>
<evidence type="ECO:0000256" key="2">
    <source>
        <dbReference type="ARBA" id="ARBA00022827"/>
    </source>
</evidence>
<dbReference type="InterPro" id="IPR016166">
    <property type="entry name" value="FAD-bd_PCMH"/>
</dbReference>
<dbReference type="PANTHER" id="PTHR42659:SF2">
    <property type="entry name" value="XANTHINE DEHYDROGENASE SUBUNIT C-RELATED"/>
    <property type="match status" value="1"/>
</dbReference>
<keyword evidence="6" id="KW-1185">Reference proteome</keyword>
<reference evidence="5 6" key="1">
    <citation type="submission" date="2018-05" db="EMBL/GenBank/DDBJ databases">
        <title>Genomic Encyclopedia of Type Strains, Phase IV (KMG-IV): sequencing the most valuable type-strain genomes for metagenomic binning, comparative biology and taxonomic classification.</title>
        <authorList>
            <person name="Goeker M."/>
        </authorList>
    </citation>
    <scope>NUCLEOTIDE SEQUENCE [LARGE SCALE GENOMIC DNA]</scope>
    <source>
        <strain evidence="5 6">DSM 28556</strain>
    </source>
</reference>
<evidence type="ECO:0000313" key="6">
    <source>
        <dbReference type="Proteomes" id="UP000247978"/>
    </source>
</evidence>
<name>A0A2V3VXD0_9BACI</name>
<evidence type="ECO:0000256" key="1">
    <source>
        <dbReference type="ARBA" id="ARBA00022630"/>
    </source>
</evidence>
<dbReference type="EMBL" id="QJJQ01000008">
    <property type="protein sequence ID" value="PXW86240.1"/>
    <property type="molecule type" value="Genomic_DNA"/>
</dbReference>